<name>A0A820G6J2_9BILA</name>
<feature type="non-terminal residue" evidence="2">
    <location>
        <position position="1"/>
    </location>
</feature>
<proteinExistence type="predicted"/>
<feature type="region of interest" description="Disordered" evidence="1">
    <location>
        <begin position="46"/>
        <end position="91"/>
    </location>
</feature>
<reference evidence="2" key="1">
    <citation type="submission" date="2021-02" db="EMBL/GenBank/DDBJ databases">
        <authorList>
            <person name="Nowell W R."/>
        </authorList>
    </citation>
    <scope>NUCLEOTIDE SEQUENCE</scope>
</reference>
<comment type="caution">
    <text evidence="2">The sequence shown here is derived from an EMBL/GenBank/DDBJ whole genome shotgun (WGS) entry which is preliminary data.</text>
</comment>
<evidence type="ECO:0000313" key="3">
    <source>
        <dbReference type="Proteomes" id="UP000663823"/>
    </source>
</evidence>
<feature type="compositionally biased region" description="Polar residues" evidence="1">
    <location>
        <begin position="54"/>
        <end position="66"/>
    </location>
</feature>
<protein>
    <submittedName>
        <fullName evidence="2">Uncharacterized protein</fullName>
    </submittedName>
</protein>
<evidence type="ECO:0000256" key="1">
    <source>
        <dbReference type="SAM" id="MobiDB-lite"/>
    </source>
</evidence>
<dbReference type="AlphaFoldDB" id="A0A820G6J2"/>
<dbReference type="EMBL" id="CAJOAX010039180">
    <property type="protein sequence ID" value="CAF4275313.1"/>
    <property type="molecule type" value="Genomic_DNA"/>
</dbReference>
<evidence type="ECO:0000313" key="2">
    <source>
        <dbReference type="EMBL" id="CAF4275313.1"/>
    </source>
</evidence>
<gene>
    <name evidence="2" type="ORF">OTI717_LOCUS41244</name>
</gene>
<organism evidence="2 3">
    <name type="scientific">Rotaria sordida</name>
    <dbReference type="NCBI Taxonomy" id="392033"/>
    <lineage>
        <taxon>Eukaryota</taxon>
        <taxon>Metazoa</taxon>
        <taxon>Spiralia</taxon>
        <taxon>Gnathifera</taxon>
        <taxon>Rotifera</taxon>
        <taxon>Eurotatoria</taxon>
        <taxon>Bdelloidea</taxon>
        <taxon>Philodinida</taxon>
        <taxon>Philodinidae</taxon>
        <taxon>Rotaria</taxon>
    </lineage>
</organism>
<feature type="compositionally biased region" description="Low complexity" evidence="1">
    <location>
        <begin position="81"/>
        <end position="91"/>
    </location>
</feature>
<sequence length="91" mass="10527">MICAIEIKISILSNRRNIIIHIASSPQSYYFDPQTPYIHHRFQPKQLYDPNKPKVSSTSECHNSSKVIRKIEPKNKKKTKQTTNNDNSTVS</sequence>
<accession>A0A820G6J2</accession>
<dbReference type="Proteomes" id="UP000663823">
    <property type="component" value="Unassembled WGS sequence"/>
</dbReference>